<reference evidence="3 4" key="1">
    <citation type="submission" date="2017-08" db="EMBL/GenBank/DDBJ databases">
        <title>WGS of Clinical strains of the CDC Group NO-1 linked to zoonotic infections in humans.</title>
        <authorList>
            <person name="Bernier A.-M."/>
            <person name="Bernard K."/>
        </authorList>
    </citation>
    <scope>NUCLEOTIDE SEQUENCE [LARGE SCALE GENOMIC DNA]</scope>
    <source>
        <strain evidence="3 4">NML120219</strain>
    </source>
</reference>
<feature type="domain" description="Methyltransferase type 11" evidence="2">
    <location>
        <begin position="79"/>
        <end position="172"/>
    </location>
</feature>
<evidence type="ECO:0000259" key="2">
    <source>
        <dbReference type="Pfam" id="PF08241"/>
    </source>
</evidence>
<organism evidence="3 4">
    <name type="scientific">Vandammella animalimorsus</name>
    <dbReference type="NCBI Taxonomy" id="2029117"/>
    <lineage>
        <taxon>Bacteria</taxon>
        <taxon>Pseudomonadati</taxon>
        <taxon>Pseudomonadota</taxon>
        <taxon>Betaproteobacteria</taxon>
        <taxon>Burkholderiales</taxon>
        <taxon>Comamonadaceae</taxon>
        <taxon>Vandammella</taxon>
    </lineage>
</organism>
<keyword evidence="1" id="KW-0175">Coiled coil</keyword>
<dbReference type="InterPro" id="IPR013216">
    <property type="entry name" value="Methyltransf_11"/>
</dbReference>
<dbReference type="InterPro" id="IPR029063">
    <property type="entry name" value="SAM-dependent_MTases_sf"/>
</dbReference>
<dbReference type="Pfam" id="PF08241">
    <property type="entry name" value="Methyltransf_11"/>
    <property type="match status" value="1"/>
</dbReference>
<comment type="caution">
    <text evidence="3">The sequence shown here is derived from an EMBL/GenBank/DDBJ whole genome shotgun (WGS) entry which is preliminary data.</text>
</comment>
<protein>
    <recommendedName>
        <fullName evidence="2">Methyltransferase type 11 domain-containing protein</fullName>
    </recommendedName>
</protein>
<dbReference type="GO" id="GO:0008757">
    <property type="term" value="F:S-adenosylmethionine-dependent methyltransferase activity"/>
    <property type="evidence" value="ECO:0007669"/>
    <property type="project" value="InterPro"/>
</dbReference>
<dbReference type="EMBL" id="NSJE01000004">
    <property type="protein sequence ID" value="PAT43638.1"/>
    <property type="molecule type" value="Genomic_DNA"/>
</dbReference>
<gene>
    <name evidence="3" type="ORF">CK621_03375</name>
</gene>
<dbReference type="CDD" id="cd02440">
    <property type="entry name" value="AdoMet_MTases"/>
    <property type="match status" value="1"/>
</dbReference>
<accession>A0A2A2B0S4</accession>
<dbReference type="PANTHER" id="PTHR43861">
    <property type="entry name" value="TRANS-ACONITATE 2-METHYLTRANSFERASE-RELATED"/>
    <property type="match status" value="1"/>
</dbReference>
<evidence type="ECO:0000256" key="1">
    <source>
        <dbReference type="SAM" id="Coils"/>
    </source>
</evidence>
<dbReference type="Proteomes" id="UP000218439">
    <property type="component" value="Unassembled WGS sequence"/>
</dbReference>
<proteinExistence type="predicted"/>
<name>A0A2A2B0S4_9BURK</name>
<evidence type="ECO:0000313" key="3">
    <source>
        <dbReference type="EMBL" id="PAT43638.1"/>
    </source>
</evidence>
<dbReference type="AlphaFoldDB" id="A0A2A2B0S4"/>
<evidence type="ECO:0000313" key="4">
    <source>
        <dbReference type="Proteomes" id="UP000218439"/>
    </source>
</evidence>
<feature type="coiled-coil region" evidence="1">
    <location>
        <begin position="347"/>
        <end position="409"/>
    </location>
</feature>
<dbReference type="SUPFAM" id="SSF53335">
    <property type="entry name" value="S-adenosyl-L-methionine-dependent methyltransferases"/>
    <property type="match status" value="1"/>
</dbReference>
<sequence>MERPRARLPGRQHRPRTLYGGELDAPLHHLPGRPMKTNFYRAFEEAYRGPRALIMQRLQVYLPFVRTLQQVRGAALRIVDLGCGRGEWLELMQQQGCEVFGIDLDEGMLAACHELGLPVQQGDALQYLCEQPDASIDILSAFHVVEHLDFTPLETLVTQARRVLRPAGLLILETPNPENLVVGSCNFHLDPTHLKPIPPLLLEFLPLHHGFARSKTLRLQEKPALHKQANVSLINVLSGASPDYAVLAQQTASPEQLAPFNENFDTPYGLQLSDLAARYDQARSSEIAQLQQQLTQCTQRQDQFDQRWQQERDKANAQIQQWWQAMEQHATSVVRLSEQLLQTHAQLDQCRSALAAAEQARNNALQTAQQQRAHTQQWERERQQWTGQIRRLNAANQQLQAQCQAYRNSWSWKLTAPLRMGLDATRAIVRPHTWLPSALRKSADAINGSPRLNRSVRAILRHTPALERWLIEQAYGVSAAATAPAPANAAASMAAASPAPPAAPASSFEQFLQQCIGCSAPAGPQPIALAQNTVNAQQAMLDRVLARSAPGLNAQLILRLRSGARLHFIRAPQAGRDEAHLSQLVEHIYLVLLRRYPSPRDKQDKVRLLLKTHSIERLIESIQQSPEYRDRQLLP</sequence>
<dbReference type="Gene3D" id="3.40.50.150">
    <property type="entry name" value="Vaccinia Virus protein VP39"/>
    <property type="match status" value="1"/>
</dbReference>